<dbReference type="EnsemblPlants" id="OBART04G00450.1">
    <property type="protein sequence ID" value="OBART04G00450.1"/>
    <property type="gene ID" value="OBART04G00450"/>
</dbReference>
<dbReference type="STRING" id="65489.A0A0D3FRW4"/>
<dbReference type="Gramene" id="OBART04G00450.1">
    <property type="protein sequence ID" value="OBART04G00450.1"/>
    <property type="gene ID" value="OBART04G00450"/>
</dbReference>
<name>A0A0D3FRW4_9ORYZ</name>
<protein>
    <submittedName>
        <fullName evidence="1">Uncharacterized protein</fullName>
    </submittedName>
</protein>
<dbReference type="Proteomes" id="UP000026960">
    <property type="component" value="Chromosome 4"/>
</dbReference>
<evidence type="ECO:0000313" key="2">
    <source>
        <dbReference type="Proteomes" id="UP000026960"/>
    </source>
</evidence>
<dbReference type="PaxDb" id="65489-OBART04G00450.1"/>
<reference evidence="1" key="2">
    <citation type="submission" date="2015-03" db="UniProtKB">
        <authorList>
            <consortium name="EnsemblPlants"/>
        </authorList>
    </citation>
    <scope>IDENTIFICATION</scope>
</reference>
<proteinExistence type="predicted"/>
<sequence>MPIVLQSSSGKLFRRFGVYLQCIATEADLICESLRRGADATDFLIEQSCEIRMCALSLMNCNSDHSVAAAAAMMGIAKEAKARIEWMIKMKELLDDFNLPDDQLMEKTFFAPGGHVDDIASSEAAKTTRDK</sequence>
<accession>A0A0D3FRW4</accession>
<evidence type="ECO:0000313" key="1">
    <source>
        <dbReference type="EnsemblPlants" id="OBART04G00450.1"/>
    </source>
</evidence>
<dbReference type="AlphaFoldDB" id="A0A0D3FRW4"/>
<reference evidence="1" key="1">
    <citation type="journal article" date="2009" name="Rice">
        <title>De Novo Next Generation Sequencing of Plant Genomes.</title>
        <authorList>
            <person name="Rounsley S."/>
            <person name="Marri P.R."/>
            <person name="Yu Y."/>
            <person name="He R."/>
            <person name="Sisneros N."/>
            <person name="Goicoechea J.L."/>
            <person name="Lee S.J."/>
            <person name="Angelova A."/>
            <person name="Kudrna D."/>
            <person name="Luo M."/>
            <person name="Affourtit J."/>
            <person name="Desany B."/>
            <person name="Knight J."/>
            <person name="Niazi F."/>
            <person name="Egholm M."/>
            <person name="Wing R.A."/>
        </authorList>
    </citation>
    <scope>NUCLEOTIDE SEQUENCE [LARGE SCALE GENOMIC DNA]</scope>
    <source>
        <strain evidence="1">cv. IRGC 105608</strain>
    </source>
</reference>
<dbReference type="HOGENOM" id="CLU_1930738_0_0_1"/>
<keyword evidence="2" id="KW-1185">Reference proteome</keyword>
<organism evidence="1">
    <name type="scientific">Oryza barthii</name>
    <dbReference type="NCBI Taxonomy" id="65489"/>
    <lineage>
        <taxon>Eukaryota</taxon>
        <taxon>Viridiplantae</taxon>
        <taxon>Streptophyta</taxon>
        <taxon>Embryophyta</taxon>
        <taxon>Tracheophyta</taxon>
        <taxon>Spermatophyta</taxon>
        <taxon>Magnoliopsida</taxon>
        <taxon>Liliopsida</taxon>
        <taxon>Poales</taxon>
        <taxon>Poaceae</taxon>
        <taxon>BOP clade</taxon>
        <taxon>Oryzoideae</taxon>
        <taxon>Oryzeae</taxon>
        <taxon>Oryzinae</taxon>
        <taxon>Oryza</taxon>
    </lineage>
</organism>